<protein>
    <submittedName>
        <fullName evidence="2">Septum formation initiator</fullName>
    </submittedName>
</protein>
<keyword evidence="1" id="KW-0175">Coiled coil</keyword>
<proteinExistence type="predicted"/>
<evidence type="ECO:0000313" key="3">
    <source>
        <dbReference type="Proteomes" id="UP000262954"/>
    </source>
</evidence>
<organism evidence="2 3">
    <name type="scientific">Coprobacter fastidiosus</name>
    <dbReference type="NCBI Taxonomy" id="1099853"/>
    <lineage>
        <taxon>Bacteria</taxon>
        <taxon>Pseudomonadati</taxon>
        <taxon>Bacteroidota</taxon>
        <taxon>Bacteroidia</taxon>
        <taxon>Bacteroidales</taxon>
        <taxon>Barnesiellaceae</taxon>
        <taxon>Coprobacter</taxon>
    </lineage>
</organism>
<comment type="caution">
    <text evidence="2">The sequence shown here is derived from an EMBL/GenBank/DDBJ whole genome shotgun (WGS) entry which is preliminary data.</text>
</comment>
<dbReference type="RefSeq" id="WP_022389828.1">
    <property type="nucleotide sequence ID" value="NZ_AP028032.1"/>
</dbReference>
<dbReference type="EMBL" id="DNWC01000033">
    <property type="protein sequence ID" value="HBJ07784.1"/>
    <property type="molecule type" value="Genomic_DNA"/>
</dbReference>
<reference evidence="2 3" key="1">
    <citation type="journal article" date="2018" name="Nat. Biotechnol.">
        <title>A standardized bacterial taxonomy based on genome phylogeny substantially revises the tree of life.</title>
        <authorList>
            <person name="Parks D.H."/>
            <person name="Chuvochina M."/>
            <person name="Waite D.W."/>
            <person name="Rinke C."/>
            <person name="Skarshewski A."/>
            <person name="Chaumeil P.A."/>
            <person name="Hugenholtz P."/>
        </authorList>
    </citation>
    <scope>NUCLEOTIDE SEQUENCE [LARGE SCALE GENOMIC DNA]</scope>
    <source>
        <strain evidence="2">UBA11482</strain>
    </source>
</reference>
<name>A0A316R3H7_9BACT</name>
<gene>
    <name evidence="2" type="ORF">DDY73_02150</name>
</gene>
<dbReference type="InterPro" id="IPR007060">
    <property type="entry name" value="FtsL/DivIC"/>
</dbReference>
<dbReference type="Pfam" id="PF04977">
    <property type="entry name" value="DivIC"/>
    <property type="match status" value="1"/>
</dbReference>
<accession>A0A316R3H7</accession>
<feature type="coiled-coil region" evidence="1">
    <location>
        <begin position="55"/>
        <end position="82"/>
    </location>
</feature>
<evidence type="ECO:0000256" key="1">
    <source>
        <dbReference type="SAM" id="Coils"/>
    </source>
</evidence>
<dbReference type="Proteomes" id="UP000262954">
    <property type="component" value="Unassembled WGS sequence"/>
</dbReference>
<sequence length="105" mass="12738">MKNIFSASWRFIKKHVTLMRILVISFLFIMIFVDENSFVQSFLYDQQIHGLKKEIQHYQGVIEESKTKLNELQSNEKNLEKFAREQYLMKKDNEDIYIITEEEQK</sequence>
<dbReference type="GeneID" id="92929751"/>
<evidence type="ECO:0000313" key="2">
    <source>
        <dbReference type="EMBL" id="HBJ07784.1"/>
    </source>
</evidence>
<dbReference type="AlphaFoldDB" id="A0A316R3H7"/>